<dbReference type="EMBL" id="FCOF02000019">
    <property type="protein sequence ID" value="SAK73927.1"/>
    <property type="molecule type" value="Genomic_DNA"/>
</dbReference>
<sequence>MQKTLFHDYRGYSVRPSAHRLPDGYFSADLLLERSNALAEKMQYRFYSLGYFDKEIEATNFSREWAEDWINSKG</sequence>
<keyword evidence="2" id="KW-1185">Reference proteome</keyword>
<gene>
    <name evidence="1" type="ORF">AWB75_04083</name>
</gene>
<accession>A0A158BXF1</accession>
<evidence type="ECO:0000313" key="2">
    <source>
        <dbReference type="Proteomes" id="UP000054870"/>
    </source>
</evidence>
<comment type="caution">
    <text evidence="1">The sequence shown here is derived from an EMBL/GenBank/DDBJ whole genome shotgun (WGS) entry which is preliminary data.</text>
</comment>
<name>A0A158BXF1_9BURK</name>
<evidence type="ECO:0000313" key="1">
    <source>
        <dbReference type="EMBL" id="SAK73927.1"/>
    </source>
</evidence>
<protein>
    <submittedName>
        <fullName evidence="1">Transcriptional regulator</fullName>
    </submittedName>
</protein>
<dbReference type="OrthoDB" id="9025276at2"/>
<dbReference type="AlphaFoldDB" id="A0A158BXF1"/>
<proteinExistence type="predicted"/>
<reference evidence="1" key="1">
    <citation type="submission" date="2016-01" db="EMBL/GenBank/DDBJ databases">
        <authorList>
            <person name="Peeters C."/>
        </authorList>
    </citation>
    <scope>NUCLEOTIDE SEQUENCE [LARGE SCALE GENOMIC DNA]</scope>
    <source>
        <strain evidence="1">LMG 29318</strain>
    </source>
</reference>
<organism evidence="1 2">
    <name type="scientific">Caballeronia catudaia</name>
    <dbReference type="NCBI Taxonomy" id="1777136"/>
    <lineage>
        <taxon>Bacteria</taxon>
        <taxon>Pseudomonadati</taxon>
        <taxon>Pseudomonadota</taxon>
        <taxon>Betaproteobacteria</taxon>
        <taxon>Burkholderiales</taxon>
        <taxon>Burkholderiaceae</taxon>
        <taxon>Caballeronia</taxon>
    </lineage>
</organism>
<dbReference type="Proteomes" id="UP000054870">
    <property type="component" value="Unassembled WGS sequence"/>
</dbReference>